<feature type="domain" description="EamA" evidence="7">
    <location>
        <begin position="8"/>
        <end position="137"/>
    </location>
</feature>
<dbReference type="PANTHER" id="PTHR32322">
    <property type="entry name" value="INNER MEMBRANE TRANSPORTER"/>
    <property type="match status" value="1"/>
</dbReference>
<feature type="domain" description="EamA" evidence="7">
    <location>
        <begin position="154"/>
        <end position="289"/>
    </location>
</feature>
<evidence type="ECO:0000256" key="1">
    <source>
        <dbReference type="ARBA" id="ARBA00004141"/>
    </source>
</evidence>
<comment type="subcellular location">
    <subcellularLocation>
        <location evidence="1">Membrane</location>
        <topology evidence="1">Multi-pass membrane protein</topology>
    </subcellularLocation>
</comment>
<keyword evidence="5 6" id="KW-0472">Membrane</keyword>
<evidence type="ECO:0000256" key="4">
    <source>
        <dbReference type="ARBA" id="ARBA00022989"/>
    </source>
</evidence>
<comment type="similarity">
    <text evidence="2">Belongs to the EamA transporter family.</text>
</comment>
<protein>
    <submittedName>
        <fullName evidence="8">Aromatic amino acid exporter</fullName>
    </submittedName>
</protein>
<keyword evidence="4 6" id="KW-1133">Transmembrane helix</keyword>
<name>A0A1Y5SW28_9PROT</name>
<organism evidence="8 9">
    <name type="scientific">Oceanibacterium hippocampi</name>
    <dbReference type="NCBI Taxonomy" id="745714"/>
    <lineage>
        <taxon>Bacteria</taxon>
        <taxon>Pseudomonadati</taxon>
        <taxon>Pseudomonadota</taxon>
        <taxon>Alphaproteobacteria</taxon>
        <taxon>Sneathiellales</taxon>
        <taxon>Sneathiellaceae</taxon>
        <taxon>Oceanibacterium</taxon>
    </lineage>
</organism>
<dbReference type="RefSeq" id="WP_217807901.1">
    <property type="nucleotide sequence ID" value="NZ_FWFR01000001.1"/>
</dbReference>
<feature type="transmembrane region" description="Helical" evidence="6">
    <location>
        <begin position="67"/>
        <end position="89"/>
    </location>
</feature>
<keyword evidence="9" id="KW-1185">Reference proteome</keyword>
<feature type="transmembrane region" description="Helical" evidence="6">
    <location>
        <begin position="37"/>
        <end position="55"/>
    </location>
</feature>
<dbReference type="EMBL" id="FWFR01000001">
    <property type="protein sequence ID" value="SLN49990.1"/>
    <property type="molecule type" value="Genomic_DNA"/>
</dbReference>
<dbReference type="InterPro" id="IPR050638">
    <property type="entry name" value="AA-Vitamin_Transporters"/>
</dbReference>
<dbReference type="Gene3D" id="1.10.3730.20">
    <property type="match status" value="1"/>
</dbReference>
<dbReference type="AlphaFoldDB" id="A0A1Y5SW28"/>
<evidence type="ECO:0000313" key="8">
    <source>
        <dbReference type="EMBL" id="SLN49990.1"/>
    </source>
</evidence>
<feature type="transmembrane region" description="Helical" evidence="6">
    <location>
        <begin position="95"/>
        <end position="116"/>
    </location>
</feature>
<reference evidence="8 9" key="1">
    <citation type="submission" date="2017-03" db="EMBL/GenBank/DDBJ databases">
        <authorList>
            <person name="Afonso C.L."/>
            <person name="Miller P.J."/>
            <person name="Scott M.A."/>
            <person name="Spackman E."/>
            <person name="Goraichik I."/>
            <person name="Dimitrov K.M."/>
            <person name="Suarez D.L."/>
            <person name="Swayne D.E."/>
        </authorList>
    </citation>
    <scope>NUCLEOTIDE SEQUENCE [LARGE SCALE GENOMIC DNA]</scope>
    <source>
        <strain evidence="8 9">CECT 7691</strain>
    </source>
</reference>
<dbReference type="InterPro" id="IPR000620">
    <property type="entry name" value="EamA_dom"/>
</dbReference>
<evidence type="ECO:0000259" key="7">
    <source>
        <dbReference type="Pfam" id="PF00892"/>
    </source>
</evidence>
<accession>A0A1Y5SW28</accession>
<evidence type="ECO:0000256" key="5">
    <source>
        <dbReference type="ARBA" id="ARBA00023136"/>
    </source>
</evidence>
<evidence type="ECO:0000256" key="2">
    <source>
        <dbReference type="ARBA" id="ARBA00007362"/>
    </source>
</evidence>
<dbReference type="InterPro" id="IPR037185">
    <property type="entry name" value="EmrE-like"/>
</dbReference>
<evidence type="ECO:0000256" key="3">
    <source>
        <dbReference type="ARBA" id="ARBA00022692"/>
    </source>
</evidence>
<evidence type="ECO:0000313" key="9">
    <source>
        <dbReference type="Proteomes" id="UP000193200"/>
    </source>
</evidence>
<dbReference type="Proteomes" id="UP000193200">
    <property type="component" value="Unassembled WGS sequence"/>
</dbReference>
<gene>
    <name evidence="8" type="ORF">OCH7691_02197</name>
</gene>
<proteinExistence type="inferred from homology"/>
<keyword evidence="3 6" id="KW-0812">Transmembrane</keyword>
<dbReference type="Pfam" id="PF00892">
    <property type="entry name" value="EamA"/>
    <property type="match status" value="2"/>
</dbReference>
<dbReference type="GO" id="GO:0016020">
    <property type="term" value="C:membrane"/>
    <property type="evidence" value="ECO:0007669"/>
    <property type="project" value="UniProtKB-SubCell"/>
</dbReference>
<feature type="transmembrane region" description="Helical" evidence="6">
    <location>
        <begin position="247"/>
        <end position="266"/>
    </location>
</feature>
<feature type="transmembrane region" description="Helical" evidence="6">
    <location>
        <begin position="153"/>
        <end position="173"/>
    </location>
</feature>
<sequence>MTGRPVAAALAAAGTGFQVGAAIVATRFAIAEIGPASLAFLRYGIGFLFLVPALLAFRRVPFARRDILPIAVLGIGQFGILIVLLNIALQSISAARAALIFATFPLLTMLIAAMLGRERLGPLSQFGVLLTVAGVAAALGGKAVGDGPAALPWLGYGAAFASTLTGAVCAVFYRPYLERYPALQVSAFAMAASVAFLAVFAAGEGLFAGLPDYSGQALGAVLFIGVSSGIGYWLWLYALTHASPSRVTVFLGLSPITAALLGVPVLGEPLGWATLAGLGILLAGLWLALRGPRAA</sequence>
<feature type="transmembrane region" description="Helical" evidence="6">
    <location>
        <begin position="123"/>
        <end position="141"/>
    </location>
</feature>
<dbReference type="InParanoid" id="A0A1Y5SW28"/>
<feature type="transmembrane region" description="Helical" evidence="6">
    <location>
        <begin position="185"/>
        <end position="207"/>
    </location>
</feature>
<dbReference type="PANTHER" id="PTHR32322:SF2">
    <property type="entry name" value="EAMA DOMAIN-CONTAINING PROTEIN"/>
    <property type="match status" value="1"/>
</dbReference>
<evidence type="ECO:0000256" key="6">
    <source>
        <dbReference type="SAM" id="Phobius"/>
    </source>
</evidence>
<feature type="transmembrane region" description="Helical" evidence="6">
    <location>
        <begin position="213"/>
        <end position="235"/>
    </location>
</feature>
<feature type="transmembrane region" description="Helical" evidence="6">
    <location>
        <begin position="272"/>
        <end position="289"/>
    </location>
</feature>
<dbReference type="SUPFAM" id="SSF103481">
    <property type="entry name" value="Multidrug resistance efflux transporter EmrE"/>
    <property type="match status" value="2"/>
</dbReference>